<comment type="caution">
    <text evidence="1">The sequence shown here is derived from an EMBL/GenBank/DDBJ whole genome shotgun (WGS) entry which is preliminary data.</text>
</comment>
<dbReference type="InterPro" id="IPR005583">
    <property type="entry name" value="YaaA"/>
</dbReference>
<dbReference type="GO" id="GO:0033194">
    <property type="term" value="P:response to hydroperoxide"/>
    <property type="evidence" value="ECO:0007669"/>
    <property type="project" value="TreeGrafter"/>
</dbReference>
<evidence type="ECO:0000313" key="4">
    <source>
        <dbReference type="Proteomes" id="UP000472839"/>
    </source>
</evidence>
<dbReference type="GO" id="GO:0005829">
    <property type="term" value="C:cytosol"/>
    <property type="evidence" value="ECO:0007669"/>
    <property type="project" value="TreeGrafter"/>
</dbReference>
<dbReference type="PANTHER" id="PTHR30283:SF4">
    <property type="entry name" value="PEROXIDE STRESS RESISTANCE PROTEIN YAAA"/>
    <property type="match status" value="1"/>
</dbReference>
<dbReference type="RefSeq" id="WP_152189625.1">
    <property type="nucleotide sequence ID" value="NZ_WFKI01000035.1"/>
</dbReference>
<protein>
    <submittedName>
        <fullName evidence="1">Peroxide stress protein YaaA</fullName>
    </submittedName>
</protein>
<evidence type="ECO:0000313" key="1">
    <source>
        <dbReference type="EMBL" id="KAB7889953.1"/>
    </source>
</evidence>
<dbReference type="Proteomes" id="UP000472839">
    <property type="component" value="Unassembled WGS sequence"/>
</dbReference>
<dbReference type="PANTHER" id="PTHR30283">
    <property type="entry name" value="PEROXIDE STRESS RESPONSE PROTEIN YAAA"/>
    <property type="match status" value="1"/>
</dbReference>
<keyword evidence="3" id="KW-1185">Reference proteome</keyword>
<dbReference type="AlphaFoldDB" id="A0A6L4WUF4"/>
<sequence>MKILFSPSEAKYKDGNDEKFTEKSFIFPELFKYREEMINKYQSFINNASNDEIAKLLGTKKQDIIDYYSSDIFKRNTKKVIQRYDGVAYDYVKYEELLKSEKEYIDKNVIIFSNLFGPLLAGDIGLPDYKLKQGEKLDKLAVEVFYKEHFTKALDEYLKDDDILDLRAGFYEKFYKLSKPYTTMKFIKDGKVVSHWAKAYRGIILNSASKNNIKTIEDLMNLEVNNLSISEIKKQKLKTEIVYNII</sequence>
<dbReference type="EMBL" id="WFKK01000008">
    <property type="protein sequence ID" value="KAB7889953.1"/>
    <property type="molecule type" value="Genomic_DNA"/>
</dbReference>
<dbReference type="Proteomes" id="UP000461010">
    <property type="component" value="Unassembled WGS sequence"/>
</dbReference>
<accession>A0A6L4WUF4</accession>
<evidence type="ECO:0000313" key="2">
    <source>
        <dbReference type="EMBL" id="KAB7891467.1"/>
    </source>
</evidence>
<proteinExistence type="predicted"/>
<organism evidence="1 4">
    <name type="scientific">Poseidonibacter ostreae</name>
    <dbReference type="NCBI Taxonomy" id="2654171"/>
    <lineage>
        <taxon>Bacteria</taxon>
        <taxon>Pseudomonadati</taxon>
        <taxon>Campylobacterota</taxon>
        <taxon>Epsilonproteobacteria</taxon>
        <taxon>Campylobacterales</taxon>
        <taxon>Arcobacteraceae</taxon>
        <taxon>Poseidonibacter</taxon>
    </lineage>
</organism>
<evidence type="ECO:0000313" key="3">
    <source>
        <dbReference type="Proteomes" id="UP000461010"/>
    </source>
</evidence>
<name>A0A6L4WUF4_9BACT</name>
<dbReference type="EMBL" id="WFKJ01000017">
    <property type="protein sequence ID" value="KAB7891467.1"/>
    <property type="molecule type" value="Genomic_DNA"/>
</dbReference>
<gene>
    <name evidence="1" type="primary">yaaA</name>
    <name evidence="2" type="ORF">GBG18_06830</name>
    <name evidence="1" type="ORF">GBG19_04270</name>
</gene>
<dbReference type="Pfam" id="PF03883">
    <property type="entry name" value="H2O2_YaaD"/>
    <property type="match status" value="1"/>
</dbReference>
<reference evidence="3 4" key="1">
    <citation type="submission" date="2019-10" db="EMBL/GenBank/DDBJ databases">
        <title>Poseidonibacter ostreae sp. nov., isolated from the gut of the Ostrea denselamellosa.</title>
        <authorList>
            <person name="Choi A."/>
        </authorList>
    </citation>
    <scope>NUCLEOTIDE SEQUENCE [LARGE SCALE GENOMIC DNA]</scope>
    <source>
        <strain evidence="1 4">SJOD-M-33</strain>
        <strain evidence="2 3">SJOD-M-5</strain>
    </source>
</reference>